<dbReference type="Gene3D" id="3.30.230.10">
    <property type="match status" value="1"/>
</dbReference>
<dbReference type="NCBIfam" id="TIGR00368">
    <property type="entry name" value="YifB family Mg chelatase-like AAA ATPase"/>
    <property type="match status" value="1"/>
</dbReference>
<dbReference type="InterPro" id="IPR004482">
    <property type="entry name" value="Mg_chelat-rel"/>
</dbReference>
<dbReference type="SMART" id="SM00382">
    <property type="entry name" value="AAA"/>
    <property type="match status" value="1"/>
</dbReference>
<dbReference type="Proteomes" id="UP000183447">
    <property type="component" value="Unassembled WGS sequence"/>
</dbReference>
<reference evidence="3 4" key="1">
    <citation type="submission" date="2016-11" db="EMBL/GenBank/DDBJ databases">
        <authorList>
            <person name="Jaros S."/>
            <person name="Januszkiewicz K."/>
            <person name="Wedrychowicz H."/>
        </authorList>
    </citation>
    <scope>NUCLEOTIDE SEQUENCE [LARGE SCALE GENOMIC DNA]</scope>
    <source>
        <strain evidence="3 4">ATCC 23634</strain>
    </source>
</reference>
<dbReference type="InterPro" id="IPR014721">
    <property type="entry name" value="Ribsml_uS5_D2-typ_fold_subgr"/>
</dbReference>
<dbReference type="InterPro" id="IPR045006">
    <property type="entry name" value="CHLI-like"/>
</dbReference>
<dbReference type="InterPro" id="IPR000523">
    <property type="entry name" value="Mg_chelatse_chII-like_cat_dom"/>
</dbReference>
<evidence type="ECO:0000259" key="2">
    <source>
        <dbReference type="SMART" id="SM00382"/>
    </source>
</evidence>
<dbReference type="Pfam" id="PF13335">
    <property type="entry name" value="Mg_chelatase_C"/>
    <property type="match status" value="1"/>
</dbReference>
<evidence type="ECO:0000256" key="1">
    <source>
        <dbReference type="ARBA" id="ARBA00006354"/>
    </source>
</evidence>
<gene>
    <name evidence="3" type="ORF">SAMN02983003_2319</name>
</gene>
<organism evidence="3 4">
    <name type="scientific">Devosia enhydra</name>
    <dbReference type="NCBI Taxonomy" id="665118"/>
    <lineage>
        <taxon>Bacteria</taxon>
        <taxon>Pseudomonadati</taxon>
        <taxon>Pseudomonadota</taxon>
        <taxon>Alphaproteobacteria</taxon>
        <taxon>Hyphomicrobiales</taxon>
        <taxon>Devosiaceae</taxon>
        <taxon>Devosia</taxon>
    </lineage>
</organism>
<dbReference type="AlphaFoldDB" id="A0A1K2HYK2"/>
<sequence>MLGFVRIGGGGMVTRVRTVAFRGIEAVPVDVQVQIAPGALPSFVIVGLPDKAVKESGERVRAALHASGLSLPPKRITINLAPADLPKEGSHYDLPIALGLMAGIGAVPGDAFAGYLVIGELGLDGRLAPVNGTLPAAIAAGAEGLGIICPEPCGPEAAWAGEEIDIVAPETLLALVNHMAGHQLCARPLPRRQPPREGLPDLADIRGQEVARRALEVAAAGGHNLLMIGPPGAGKSMLATRLPSILPALDPRELLDVSMIQSIAGELDGGALSDRRPFRAPHHSASMAALVGGGLKVRPGEVSLAHNGVLFLDELPEFPPSVLDSLRQPMEAGETVIARANARVTFPARFQLVAAMNPCKCGLAGTPGHTCRRGDACAADYQGRVSGPFLDRIDLRIDVPAVGAAEMIGPATGESSARVATRVAAARRIQRMRYERLGAMGVATNAAAPARLIDEVAAPDKESQALLLQAAERFKLSARAYHRVLKVARTLADLSGVERVGRPHVAEALSYRLGFGGG</sequence>
<dbReference type="InterPro" id="IPR025158">
    <property type="entry name" value="Mg_chelat-rel_C"/>
</dbReference>
<dbReference type="InterPro" id="IPR027417">
    <property type="entry name" value="P-loop_NTPase"/>
</dbReference>
<dbReference type="STRING" id="665118.SAMN02983003_2319"/>
<dbReference type="SUPFAM" id="SSF52540">
    <property type="entry name" value="P-loop containing nucleoside triphosphate hydrolases"/>
    <property type="match status" value="1"/>
</dbReference>
<dbReference type="Pfam" id="PF01078">
    <property type="entry name" value="Mg_chelatase"/>
    <property type="match status" value="1"/>
</dbReference>
<protein>
    <submittedName>
        <fullName evidence="3">Magnesium chelatase family protein</fullName>
    </submittedName>
</protein>
<comment type="similarity">
    <text evidence="1">Belongs to the Mg-chelatase subunits D/I family. ComM subfamily.</text>
</comment>
<dbReference type="SUPFAM" id="SSF54211">
    <property type="entry name" value="Ribosomal protein S5 domain 2-like"/>
    <property type="match status" value="1"/>
</dbReference>
<dbReference type="PANTHER" id="PTHR32039">
    <property type="entry name" value="MAGNESIUM-CHELATASE SUBUNIT CHLI"/>
    <property type="match status" value="1"/>
</dbReference>
<dbReference type="PANTHER" id="PTHR32039:SF7">
    <property type="entry name" value="COMPETENCE PROTEIN COMM"/>
    <property type="match status" value="1"/>
</dbReference>
<name>A0A1K2HYK2_9HYPH</name>
<evidence type="ECO:0000313" key="3">
    <source>
        <dbReference type="EMBL" id="SFZ84983.1"/>
    </source>
</evidence>
<dbReference type="GO" id="GO:0005524">
    <property type="term" value="F:ATP binding"/>
    <property type="evidence" value="ECO:0007669"/>
    <property type="project" value="InterPro"/>
</dbReference>
<keyword evidence="4" id="KW-1185">Reference proteome</keyword>
<dbReference type="InterPro" id="IPR020568">
    <property type="entry name" value="Ribosomal_Su5_D2-typ_SF"/>
</dbReference>
<dbReference type="Pfam" id="PF13541">
    <property type="entry name" value="ChlI"/>
    <property type="match status" value="1"/>
</dbReference>
<dbReference type="InterPro" id="IPR003593">
    <property type="entry name" value="AAA+_ATPase"/>
</dbReference>
<dbReference type="EMBL" id="FPKU01000002">
    <property type="protein sequence ID" value="SFZ84983.1"/>
    <property type="molecule type" value="Genomic_DNA"/>
</dbReference>
<evidence type="ECO:0000313" key="4">
    <source>
        <dbReference type="Proteomes" id="UP000183447"/>
    </source>
</evidence>
<feature type="domain" description="AAA+ ATPase" evidence="2">
    <location>
        <begin position="221"/>
        <end position="403"/>
    </location>
</feature>
<accession>A0A1K2HYK2</accession>
<proteinExistence type="inferred from homology"/>
<dbReference type="Gene3D" id="3.40.50.300">
    <property type="entry name" value="P-loop containing nucleotide triphosphate hydrolases"/>
    <property type="match status" value="1"/>
</dbReference>